<accession>A0A5J4KPH4</accession>
<sequence length="74" mass="6566">MTVGDALVVVVGANPGTAALVGLGCIGGVALVGGVGVGIDCAGVGVGNGCGVGVGNGCGVGVGHTKSTPHVLLA</sequence>
<evidence type="ECO:0000313" key="2">
    <source>
        <dbReference type="Proteomes" id="UP000326912"/>
    </source>
</evidence>
<proteinExistence type="predicted"/>
<dbReference type="AlphaFoldDB" id="A0A5J4KPH4"/>
<name>A0A5J4KPH4_9CHLR</name>
<dbReference type="Proteomes" id="UP000326912">
    <property type="component" value="Unassembled WGS sequence"/>
</dbReference>
<keyword evidence="2" id="KW-1185">Reference proteome</keyword>
<reference evidence="1 2" key="1">
    <citation type="submission" date="2019-10" db="EMBL/GenBank/DDBJ databases">
        <title>Dictyobacter vulcani sp. nov., within the class Ktedonobacteria, isolated from soil of volcanic Mt. Zao.</title>
        <authorList>
            <person name="Zheng Y."/>
            <person name="Wang C.M."/>
            <person name="Sakai Y."/>
            <person name="Abe K."/>
            <person name="Yokota A."/>
            <person name="Yabe S."/>
        </authorList>
    </citation>
    <scope>NUCLEOTIDE SEQUENCE [LARGE SCALE GENOMIC DNA]</scope>
    <source>
        <strain evidence="1 2">W12</strain>
    </source>
</reference>
<organism evidence="1 2">
    <name type="scientific">Dictyobacter vulcani</name>
    <dbReference type="NCBI Taxonomy" id="2607529"/>
    <lineage>
        <taxon>Bacteria</taxon>
        <taxon>Bacillati</taxon>
        <taxon>Chloroflexota</taxon>
        <taxon>Ktedonobacteria</taxon>
        <taxon>Ktedonobacterales</taxon>
        <taxon>Dictyobacteraceae</taxon>
        <taxon>Dictyobacter</taxon>
    </lineage>
</organism>
<gene>
    <name evidence="1" type="ORF">KDW_12380</name>
</gene>
<dbReference type="EMBL" id="BKZW01000001">
    <property type="protein sequence ID" value="GER87076.1"/>
    <property type="molecule type" value="Genomic_DNA"/>
</dbReference>
<protein>
    <submittedName>
        <fullName evidence="1">Uncharacterized protein</fullName>
    </submittedName>
</protein>
<comment type="caution">
    <text evidence="1">The sequence shown here is derived from an EMBL/GenBank/DDBJ whole genome shotgun (WGS) entry which is preliminary data.</text>
</comment>
<evidence type="ECO:0000313" key="1">
    <source>
        <dbReference type="EMBL" id="GER87076.1"/>
    </source>
</evidence>